<dbReference type="SUPFAM" id="SSF103473">
    <property type="entry name" value="MFS general substrate transporter"/>
    <property type="match status" value="1"/>
</dbReference>
<evidence type="ECO:0000256" key="1">
    <source>
        <dbReference type="ARBA" id="ARBA00004141"/>
    </source>
</evidence>
<evidence type="ECO:0000256" key="6">
    <source>
        <dbReference type="ARBA" id="ARBA00023136"/>
    </source>
</evidence>
<feature type="transmembrane region" description="Helical" evidence="7">
    <location>
        <begin position="244"/>
        <end position="266"/>
    </location>
</feature>
<feature type="transmembrane region" description="Helical" evidence="7">
    <location>
        <begin position="367"/>
        <end position="389"/>
    </location>
</feature>
<keyword evidence="4 7" id="KW-0812">Transmembrane</keyword>
<dbReference type="Pfam" id="PF07690">
    <property type="entry name" value="MFS_1"/>
    <property type="match status" value="1"/>
</dbReference>
<evidence type="ECO:0000256" key="4">
    <source>
        <dbReference type="ARBA" id="ARBA00022692"/>
    </source>
</evidence>
<dbReference type="InterPro" id="IPR036259">
    <property type="entry name" value="MFS_trans_sf"/>
</dbReference>
<comment type="caution">
    <text evidence="8">The sequence shown here is derived from an EMBL/GenBank/DDBJ whole genome shotgun (WGS) entry which is preliminary data.</text>
</comment>
<dbReference type="InterPro" id="IPR004752">
    <property type="entry name" value="AmpG_permease/AT-1"/>
</dbReference>
<gene>
    <name evidence="8" type="ORF">GCM10007927_08380</name>
</gene>
<dbReference type="PANTHER" id="PTHR12778:SF10">
    <property type="entry name" value="MAJOR FACILITATOR SUPERFAMILY DOMAIN-CONTAINING PROTEIN 3"/>
    <property type="match status" value="1"/>
</dbReference>
<comment type="similarity">
    <text evidence="2">Belongs to the major facilitator superfamily.</text>
</comment>
<comment type="subcellular location">
    <subcellularLocation>
        <location evidence="1">Membrane</location>
        <topology evidence="1">Multi-pass membrane protein</topology>
    </subcellularLocation>
</comment>
<keyword evidence="3" id="KW-0813">Transport</keyword>
<dbReference type="Gene3D" id="1.20.1250.20">
    <property type="entry name" value="MFS general substrate transporter like domains"/>
    <property type="match status" value="2"/>
</dbReference>
<dbReference type="InterPro" id="IPR011701">
    <property type="entry name" value="MFS"/>
</dbReference>
<feature type="transmembrane region" description="Helical" evidence="7">
    <location>
        <begin position="167"/>
        <end position="187"/>
    </location>
</feature>
<evidence type="ECO:0000256" key="3">
    <source>
        <dbReference type="ARBA" id="ARBA00022448"/>
    </source>
</evidence>
<keyword evidence="6 7" id="KW-0472">Membrane</keyword>
<protein>
    <submittedName>
        <fullName evidence="8">MFS transporter</fullName>
    </submittedName>
</protein>
<evidence type="ECO:0000256" key="7">
    <source>
        <dbReference type="SAM" id="Phobius"/>
    </source>
</evidence>
<feature type="transmembrane region" description="Helical" evidence="7">
    <location>
        <begin position="38"/>
        <end position="55"/>
    </location>
</feature>
<dbReference type="EMBL" id="BSNL01000001">
    <property type="protein sequence ID" value="GLQ26035.1"/>
    <property type="molecule type" value="Genomic_DNA"/>
</dbReference>
<dbReference type="Proteomes" id="UP001161388">
    <property type="component" value="Unassembled WGS sequence"/>
</dbReference>
<sequence>MQGKWATIGALGGVYIAQSVIAGVTWSGLPGVLRAQGLALDKIGLVSLLVLPWALKFLWAPMIERFRLPLQGRDRSALIVLIGAAVAVMSLGLVGLIGPTSLMPVLAILLIAAFATATVDIACDGHAVAALKYGDYGWGNAAQVGGAYLGGAIGGGLFMILVDHAGWFVGTWTMAVVIAILCLPFVWHVKGAEARVRAHTPSLRASLARPEIRQGLLVAALYVIAQKTGMGMFGAFFIDAGYDLAQLGLLSGLGGLTLGLAGALFGGAFVRRFGTRRVLVAAVAVQAAILALVGISAGDVLLPAAVVAPVAMVASGAVMAFGFVALYGQFMVWSDPRQGGVDFTLFQCMDAAVSMVAGVTAGYVAEYLGYGVFFSAACIASLISLPIIWRVAGHRSPKEVSHA</sequence>
<feature type="transmembrane region" description="Helical" evidence="7">
    <location>
        <begin position="304"/>
        <end position="328"/>
    </location>
</feature>
<organism evidence="8 9">
    <name type="scientific">Sulfitobacter pacificus</name>
    <dbReference type="NCBI Taxonomy" id="1499314"/>
    <lineage>
        <taxon>Bacteria</taxon>
        <taxon>Pseudomonadati</taxon>
        <taxon>Pseudomonadota</taxon>
        <taxon>Alphaproteobacteria</taxon>
        <taxon>Rhodobacterales</taxon>
        <taxon>Roseobacteraceae</taxon>
        <taxon>Sulfitobacter</taxon>
    </lineage>
</organism>
<feature type="transmembrane region" description="Helical" evidence="7">
    <location>
        <begin position="144"/>
        <end position="161"/>
    </location>
</feature>
<name>A0ABQ5VG21_9RHOB</name>
<reference evidence="8" key="1">
    <citation type="journal article" date="2014" name="Int. J. Syst. Evol. Microbiol.">
        <title>Complete genome of a new Firmicutes species belonging to the dominant human colonic microbiota ('Ruminococcus bicirculans') reveals two chromosomes and a selective capacity to utilize plant glucans.</title>
        <authorList>
            <consortium name="NISC Comparative Sequencing Program"/>
            <person name="Wegmann U."/>
            <person name="Louis P."/>
            <person name="Goesmann A."/>
            <person name="Henrissat B."/>
            <person name="Duncan S.H."/>
            <person name="Flint H.J."/>
        </authorList>
    </citation>
    <scope>NUCLEOTIDE SEQUENCE</scope>
    <source>
        <strain evidence="8">NBRC 109915</strain>
    </source>
</reference>
<feature type="transmembrane region" description="Helical" evidence="7">
    <location>
        <begin position="216"/>
        <end position="238"/>
    </location>
</feature>
<reference evidence="8" key="2">
    <citation type="submission" date="2023-01" db="EMBL/GenBank/DDBJ databases">
        <title>Draft genome sequence of Sulfitobacter pacificus strain NBRC 109915.</title>
        <authorList>
            <person name="Sun Q."/>
            <person name="Mori K."/>
        </authorList>
    </citation>
    <scope>NUCLEOTIDE SEQUENCE</scope>
    <source>
        <strain evidence="8">NBRC 109915</strain>
    </source>
</reference>
<keyword evidence="9" id="KW-1185">Reference proteome</keyword>
<feature type="transmembrane region" description="Helical" evidence="7">
    <location>
        <begin position="103"/>
        <end position="123"/>
    </location>
</feature>
<feature type="transmembrane region" description="Helical" evidence="7">
    <location>
        <begin position="76"/>
        <end position="97"/>
    </location>
</feature>
<keyword evidence="5 7" id="KW-1133">Transmembrane helix</keyword>
<evidence type="ECO:0000256" key="2">
    <source>
        <dbReference type="ARBA" id="ARBA00008335"/>
    </source>
</evidence>
<evidence type="ECO:0000256" key="5">
    <source>
        <dbReference type="ARBA" id="ARBA00022989"/>
    </source>
</evidence>
<dbReference type="PANTHER" id="PTHR12778">
    <property type="entry name" value="SOLUTE CARRIER FAMILY 33 ACETYL-COA TRANSPORTER -RELATED"/>
    <property type="match status" value="1"/>
</dbReference>
<proteinExistence type="inferred from homology"/>
<evidence type="ECO:0000313" key="9">
    <source>
        <dbReference type="Proteomes" id="UP001161388"/>
    </source>
</evidence>
<feature type="transmembrane region" description="Helical" evidence="7">
    <location>
        <begin position="278"/>
        <end position="298"/>
    </location>
</feature>
<accession>A0ABQ5VG21</accession>
<evidence type="ECO:0000313" key="8">
    <source>
        <dbReference type="EMBL" id="GLQ26035.1"/>
    </source>
</evidence>